<dbReference type="InterPro" id="IPR006680">
    <property type="entry name" value="Amidohydro-rel"/>
</dbReference>
<evidence type="ECO:0000313" key="6">
    <source>
        <dbReference type="Proteomes" id="UP001231166"/>
    </source>
</evidence>
<dbReference type="InterPro" id="IPR052350">
    <property type="entry name" value="Metallo-dep_Lactonases"/>
</dbReference>
<evidence type="ECO:0000256" key="1">
    <source>
        <dbReference type="ARBA" id="ARBA00038310"/>
    </source>
</evidence>
<dbReference type="RefSeq" id="WP_182624925.1">
    <property type="nucleotide sequence ID" value="NZ_CP130953.1"/>
</dbReference>
<proteinExistence type="inferred from homology"/>
<dbReference type="InterPro" id="IPR032466">
    <property type="entry name" value="Metal_Hydrolase"/>
</dbReference>
<sequence length="352" mass="38656">MALDARFYKLSEHGRPTEFGTIFEPSDEWLAKQSAEAVFEPDLPIVDSHHHLWEHPYVYDRSGFEADVQSGHHVEATVYVECGAGYRDSGPVELRPVGETEYVAAAAGSSSAGVDVAAGIVGFADLTLGAAVEPVLAGHMAAGRGRFRGVRFSTGWDASPEIANTQSGKRPGMLREAKILDGARVLARNSLTLDAWLFHTQLDDVAALADAVPDLKVVVNHSGGPLGYGRYASDQSDQFDQWRDGIRQVAKRPNVWCKIGGLVARGAMYDYLTAPEPPGSDELARLWSPWLEVCVEEFGAKRCMFESNFPVDKMGTSYRVLWNAYKRFASSASREERELMFGGSARQFYSLL</sequence>
<dbReference type="Proteomes" id="UP001066327">
    <property type="component" value="Unassembled WGS sequence"/>
</dbReference>
<evidence type="ECO:0000313" key="5">
    <source>
        <dbReference type="Proteomes" id="UP001066327"/>
    </source>
</evidence>
<reference evidence="3" key="1">
    <citation type="submission" date="2022-12" db="EMBL/GenBank/DDBJ databases">
        <authorList>
            <person name="Krivoruchko A.V."/>
            <person name="Elkin A."/>
        </authorList>
    </citation>
    <scope>NUCLEOTIDE SEQUENCE</scope>
    <source>
        <strain evidence="3">IEGM 249</strain>
    </source>
</reference>
<dbReference type="SUPFAM" id="SSF51556">
    <property type="entry name" value="Metallo-dependent hydrolases"/>
    <property type="match status" value="1"/>
</dbReference>
<accession>A0AAX3Y8D3</accession>
<dbReference type="EMBL" id="JAPWIS010000038">
    <property type="protein sequence ID" value="MCZ4589950.1"/>
    <property type="molecule type" value="Genomic_DNA"/>
</dbReference>
<evidence type="ECO:0000313" key="4">
    <source>
        <dbReference type="EMBL" id="WLF44347.1"/>
    </source>
</evidence>
<gene>
    <name evidence="3" type="ORF">O4328_41055</name>
    <name evidence="4" type="ORF">Q5707_20430</name>
</gene>
<keyword evidence="5" id="KW-1185">Reference proteome</keyword>
<dbReference type="PANTHER" id="PTHR43569">
    <property type="entry name" value="AMIDOHYDROLASE"/>
    <property type="match status" value="1"/>
</dbReference>
<evidence type="ECO:0000313" key="3">
    <source>
        <dbReference type="EMBL" id="MCZ4589950.1"/>
    </source>
</evidence>
<comment type="similarity">
    <text evidence="1">Belongs to the metallo-dependent hydrolases superfamily.</text>
</comment>
<feature type="domain" description="Amidohydrolase-related" evidence="2">
    <location>
        <begin position="46"/>
        <end position="350"/>
    </location>
</feature>
<dbReference type="GO" id="GO:0016787">
    <property type="term" value="F:hydrolase activity"/>
    <property type="evidence" value="ECO:0007669"/>
    <property type="project" value="InterPro"/>
</dbReference>
<organism evidence="4 6">
    <name type="scientific">Rhodococcus opacus</name>
    <name type="common">Nocardia opaca</name>
    <dbReference type="NCBI Taxonomy" id="37919"/>
    <lineage>
        <taxon>Bacteria</taxon>
        <taxon>Bacillati</taxon>
        <taxon>Actinomycetota</taxon>
        <taxon>Actinomycetes</taxon>
        <taxon>Mycobacteriales</taxon>
        <taxon>Nocardiaceae</taxon>
        <taxon>Rhodococcus</taxon>
    </lineage>
</organism>
<protein>
    <submittedName>
        <fullName evidence="4">Amidohydrolase family protein</fullName>
    </submittedName>
</protein>
<evidence type="ECO:0000259" key="2">
    <source>
        <dbReference type="Pfam" id="PF04909"/>
    </source>
</evidence>
<name>A0AAX3Y8D3_RHOOP</name>
<dbReference type="Proteomes" id="UP001231166">
    <property type="component" value="Chromosome"/>
</dbReference>
<dbReference type="Pfam" id="PF04909">
    <property type="entry name" value="Amidohydro_2"/>
    <property type="match status" value="1"/>
</dbReference>
<reference evidence="4" key="2">
    <citation type="submission" date="2023-07" db="EMBL/GenBank/DDBJ databases">
        <title>Genomic analysis of Rhodococcus opacus VOC-14 with glycol ethers degradation activity.</title>
        <authorList>
            <person name="Narkevich D.A."/>
            <person name="Hlushen A.M."/>
            <person name="Akhremchuk A.E."/>
            <person name="Sikolenko M.A."/>
            <person name="Valentovich L.N."/>
        </authorList>
    </citation>
    <scope>NUCLEOTIDE SEQUENCE</scope>
    <source>
        <strain evidence="4">VOC-14</strain>
    </source>
</reference>
<dbReference type="PANTHER" id="PTHR43569:SF1">
    <property type="entry name" value="BLL3371 PROTEIN"/>
    <property type="match status" value="1"/>
</dbReference>
<dbReference type="AlphaFoldDB" id="A0AAX3Y8D3"/>
<dbReference type="EMBL" id="CP130953">
    <property type="protein sequence ID" value="WLF44347.1"/>
    <property type="molecule type" value="Genomic_DNA"/>
</dbReference>
<dbReference type="Gene3D" id="3.20.20.140">
    <property type="entry name" value="Metal-dependent hydrolases"/>
    <property type="match status" value="1"/>
</dbReference>